<dbReference type="GO" id="GO:0016628">
    <property type="term" value="F:oxidoreductase activity, acting on the CH-CH group of donors, NAD or NADP as acceptor"/>
    <property type="evidence" value="ECO:0007669"/>
    <property type="project" value="InterPro"/>
</dbReference>
<dbReference type="FunFam" id="3.40.50.720:FF:000121">
    <property type="entry name" value="Prostaglandin reductase 2"/>
    <property type="match status" value="1"/>
</dbReference>
<dbReference type="AlphaFoldDB" id="A0A3L7J9L4"/>
<dbReference type="EMBL" id="RCWN01000001">
    <property type="protein sequence ID" value="RLQ87055.1"/>
    <property type="molecule type" value="Genomic_DNA"/>
</dbReference>
<accession>A0A3L7J9L4</accession>
<dbReference type="InterPro" id="IPR041694">
    <property type="entry name" value="ADH_N_2"/>
</dbReference>
<dbReference type="SMART" id="SM00829">
    <property type="entry name" value="PKS_ER"/>
    <property type="match status" value="1"/>
</dbReference>
<proteinExistence type="predicted"/>
<dbReference type="InterPro" id="IPR045010">
    <property type="entry name" value="MDR_fam"/>
</dbReference>
<dbReference type="InterPro" id="IPR036291">
    <property type="entry name" value="NAD(P)-bd_dom_sf"/>
</dbReference>
<name>A0A3L7J9L4_9HYPH</name>
<dbReference type="Proteomes" id="UP000281094">
    <property type="component" value="Unassembled WGS sequence"/>
</dbReference>
<gene>
    <name evidence="3" type="ORF">D8780_01330</name>
</gene>
<dbReference type="Gene3D" id="3.40.50.720">
    <property type="entry name" value="NAD(P)-binding Rossmann-like Domain"/>
    <property type="match status" value="1"/>
</dbReference>
<reference evidence="3 4" key="1">
    <citation type="submission" date="2018-10" db="EMBL/GenBank/DDBJ databases">
        <title>Notoacmeibacter sp. M2BS9Y-3-1, whole genome shotgun sequence.</title>
        <authorList>
            <person name="Tuo L."/>
        </authorList>
    </citation>
    <scope>NUCLEOTIDE SEQUENCE [LARGE SCALE GENOMIC DNA]</scope>
    <source>
        <strain evidence="3 4">M2BS9Y-3-1</strain>
    </source>
</reference>
<keyword evidence="4" id="KW-1185">Reference proteome</keyword>
<dbReference type="SUPFAM" id="SSF51735">
    <property type="entry name" value="NAD(P)-binding Rossmann-fold domains"/>
    <property type="match status" value="1"/>
</dbReference>
<keyword evidence="1" id="KW-0560">Oxidoreductase</keyword>
<dbReference type="InterPro" id="IPR020843">
    <property type="entry name" value="ER"/>
</dbReference>
<protein>
    <submittedName>
        <fullName evidence="3">NADP-dependent oxidoreductase</fullName>
    </submittedName>
</protein>
<sequence>MSITARQIVLAQHPHGMPTDEDLPLREKTLDAPAQGEVLVRVIYLSLDPYMRGRMSQAKSYAAGVEIGQPITAESICEVADSKADGLSKGDIVLARTGWVDHAVIRGEDCRKIDPSLAPISTHLGVMGMPGFTAWVGLIVHGKVKSGDRVCVSSAAGAVGQIVGQIAKAKGATAIGIAGGPEKCQEVEETFGFDACVDYKTGDFKSSLESAAGDGFDIYFENVGGDVLFKVLPLMKEFGRVPLCGMIAWYNLTSAPEGPDMAPQIWRNILSKKLTVRGFINYDDIEHHDAFLQDMSGWLKDGTVKYREDIRDGLENAPAYFRDLLSGGNRGKMVVKVGEDPTE</sequence>
<dbReference type="PANTHER" id="PTHR43205:SF7">
    <property type="entry name" value="PROSTAGLANDIN REDUCTASE 1"/>
    <property type="match status" value="1"/>
</dbReference>
<dbReference type="PANTHER" id="PTHR43205">
    <property type="entry name" value="PROSTAGLANDIN REDUCTASE"/>
    <property type="match status" value="1"/>
</dbReference>
<organism evidence="3 4">
    <name type="scientific">Notoacmeibacter ruber</name>
    <dbReference type="NCBI Taxonomy" id="2670375"/>
    <lineage>
        <taxon>Bacteria</taxon>
        <taxon>Pseudomonadati</taxon>
        <taxon>Pseudomonadota</taxon>
        <taxon>Alphaproteobacteria</taxon>
        <taxon>Hyphomicrobiales</taxon>
        <taxon>Notoacmeibacteraceae</taxon>
        <taxon>Notoacmeibacter</taxon>
    </lineage>
</organism>
<comment type="caution">
    <text evidence="3">The sequence shown here is derived from an EMBL/GenBank/DDBJ whole genome shotgun (WGS) entry which is preliminary data.</text>
</comment>
<feature type="domain" description="Enoyl reductase (ER)" evidence="2">
    <location>
        <begin position="19"/>
        <end position="335"/>
    </location>
</feature>
<dbReference type="Pfam" id="PF00107">
    <property type="entry name" value="ADH_zinc_N"/>
    <property type="match status" value="1"/>
</dbReference>
<evidence type="ECO:0000259" key="2">
    <source>
        <dbReference type="SMART" id="SM00829"/>
    </source>
</evidence>
<dbReference type="CDD" id="cd05288">
    <property type="entry name" value="PGDH"/>
    <property type="match status" value="1"/>
</dbReference>
<dbReference type="InterPro" id="IPR011032">
    <property type="entry name" value="GroES-like_sf"/>
</dbReference>
<dbReference type="SUPFAM" id="SSF50129">
    <property type="entry name" value="GroES-like"/>
    <property type="match status" value="1"/>
</dbReference>
<evidence type="ECO:0000256" key="1">
    <source>
        <dbReference type="ARBA" id="ARBA00023002"/>
    </source>
</evidence>
<dbReference type="Gene3D" id="3.90.180.10">
    <property type="entry name" value="Medium-chain alcohol dehydrogenases, catalytic domain"/>
    <property type="match status" value="1"/>
</dbReference>
<dbReference type="Pfam" id="PF16884">
    <property type="entry name" value="ADH_N_2"/>
    <property type="match status" value="1"/>
</dbReference>
<dbReference type="RefSeq" id="WP_121644023.1">
    <property type="nucleotide sequence ID" value="NZ_RCWN01000001.1"/>
</dbReference>
<evidence type="ECO:0000313" key="3">
    <source>
        <dbReference type="EMBL" id="RLQ87055.1"/>
    </source>
</evidence>
<dbReference type="InterPro" id="IPR013149">
    <property type="entry name" value="ADH-like_C"/>
</dbReference>
<evidence type="ECO:0000313" key="4">
    <source>
        <dbReference type="Proteomes" id="UP000281094"/>
    </source>
</evidence>